<dbReference type="AlphaFoldDB" id="A0AAJ0ICI2"/>
<dbReference type="Gene3D" id="3.40.630.30">
    <property type="match status" value="1"/>
</dbReference>
<dbReference type="RefSeq" id="XP_062695249.1">
    <property type="nucleotide sequence ID" value="XM_062836783.1"/>
</dbReference>
<name>A0AAJ0ICI2_9PEZI</name>
<dbReference type="PANTHER" id="PTHR43792:SF1">
    <property type="entry name" value="N-ACETYLTRANSFERASE DOMAIN-CONTAINING PROTEIN"/>
    <property type="match status" value="1"/>
</dbReference>
<protein>
    <submittedName>
        <fullName evidence="2">Acyl-CoA N-acyltransferase</fullName>
    </submittedName>
</protein>
<keyword evidence="3" id="KW-1185">Reference proteome</keyword>
<comment type="caution">
    <text evidence="2">The sequence shown here is derived from an EMBL/GenBank/DDBJ whole genome shotgun (WGS) entry which is preliminary data.</text>
</comment>
<dbReference type="GeneID" id="87874405"/>
<proteinExistence type="predicted"/>
<dbReference type="PANTHER" id="PTHR43792">
    <property type="entry name" value="GNAT FAMILY, PUTATIVE (AFU_ORTHOLOGUE AFUA_3G00765)-RELATED-RELATED"/>
    <property type="match status" value="1"/>
</dbReference>
<evidence type="ECO:0000259" key="1">
    <source>
        <dbReference type="Pfam" id="PF13302"/>
    </source>
</evidence>
<dbReference type="InterPro" id="IPR000182">
    <property type="entry name" value="GNAT_dom"/>
</dbReference>
<dbReference type="SUPFAM" id="SSF55729">
    <property type="entry name" value="Acyl-CoA N-acyltransferases (Nat)"/>
    <property type="match status" value="1"/>
</dbReference>
<organism evidence="2 3">
    <name type="scientific">Neurospora hispaniola</name>
    <dbReference type="NCBI Taxonomy" id="588809"/>
    <lineage>
        <taxon>Eukaryota</taxon>
        <taxon>Fungi</taxon>
        <taxon>Dikarya</taxon>
        <taxon>Ascomycota</taxon>
        <taxon>Pezizomycotina</taxon>
        <taxon>Sordariomycetes</taxon>
        <taxon>Sordariomycetidae</taxon>
        <taxon>Sordariales</taxon>
        <taxon>Sordariaceae</taxon>
        <taxon>Neurospora</taxon>
    </lineage>
</organism>
<sequence length="257" mass="28846">MYHSVTAISYHIAHPSSNTMAEAAPVPDSFITVRSTLPRLPLPLISERPLVKTERLLIRPLAASDLEALHELRTQPEVMFWTSAGKPDSSLDEAKAKLDYFLSPEGNNKSFNYAICFKEDPSKLIGIGGCHSWGSSLGWPELGYMFRKEVWGQGIATEFLKAWLPLWKALPREVTEVKCDERTLRGGNGVYENSEEMVEERLMALTTDANGKSQNILKKCGFEHVLTWKAREPRPTEDGTGMVLVDMPSFRYFPGRG</sequence>
<dbReference type="InterPro" id="IPR016181">
    <property type="entry name" value="Acyl_CoA_acyltransferase"/>
</dbReference>
<gene>
    <name evidence="2" type="ORF">B0T23DRAFT_373207</name>
</gene>
<dbReference type="Proteomes" id="UP001285908">
    <property type="component" value="Unassembled WGS sequence"/>
</dbReference>
<evidence type="ECO:0000313" key="3">
    <source>
        <dbReference type="Proteomes" id="UP001285908"/>
    </source>
</evidence>
<evidence type="ECO:0000313" key="2">
    <source>
        <dbReference type="EMBL" id="KAK3496985.1"/>
    </source>
</evidence>
<accession>A0AAJ0ICI2</accession>
<dbReference type="InterPro" id="IPR051531">
    <property type="entry name" value="N-acetyltransferase"/>
</dbReference>
<dbReference type="GO" id="GO:0016747">
    <property type="term" value="F:acyltransferase activity, transferring groups other than amino-acyl groups"/>
    <property type="evidence" value="ECO:0007669"/>
    <property type="project" value="InterPro"/>
</dbReference>
<feature type="domain" description="N-acetyltransferase" evidence="1">
    <location>
        <begin position="55"/>
        <end position="223"/>
    </location>
</feature>
<dbReference type="Pfam" id="PF13302">
    <property type="entry name" value="Acetyltransf_3"/>
    <property type="match status" value="1"/>
</dbReference>
<reference evidence="2 3" key="1">
    <citation type="journal article" date="2023" name="Mol. Phylogenet. Evol.">
        <title>Genome-scale phylogeny and comparative genomics of the fungal order Sordariales.</title>
        <authorList>
            <person name="Hensen N."/>
            <person name="Bonometti L."/>
            <person name="Westerberg I."/>
            <person name="Brannstrom I.O."/>
            <person name="Guillou S."/>
            <person name="Cros-Aarteil S."/>
            <person name="Calhoun S."/>
            <person name="Haridas S."/>
            <person name="Kuo A."/>
            <person name="Mondo S."/>
            <person name="Pangilinan J."/>
            <person name="Riley R."/>
            <person name="LaButti K."/>
            <person name="Andreopoulos B."/>
            <person name="Lipzen A."/>
            <person name="Chen C."/>
            <person name="Yan M."/>
            <person name="Daum C."/>
            <person name="Ng V."/>
            <person name="Clum A."/>
            <person name="Steindorff A."/>
            <person name="Ohm R.A."/>
            <person name="Martin F."/>
            <person name="Silar P."/>
            <person name="Natvig D.O."/>
            <person name="Lalanne C."/>
            <person name="Gautier V."/>
            <person name="Ament-Velasquez S.L."/>
            <person name="Kruys A."/>
            <person name="Hutchinson M.I."/>
            <person name="Powell A.J."/>
            <person name="Barry K."/>
            <person name="Miller A.N."/>
            <person name="Grigoriev I.V."/>
            <person name="Debuchy R."/>
            <person name="Gladieux P."/>
            <person name="Hiltunen Thoren M."/>
            <person name="Johannesson H."/>
        </authorList>
    </citation>
    <scope>NUCLEOTIDE SEQUENCE [LARGE SCALE GENOMIC DNA]</scope>
    <source>
        <strain evidence="2 3">FGSC 10403</strain>
    </source>
</reference>
<dbReference type="EMBL" id="JAULSX010000002">
    <property type="protein sequence ID" value="KAK3496985.1"/>
    <property type="molecule type" value="Genomic_DNA"/>
</dbReference>